<dbReference type="InParanoid" id="D2W5E6"/>
<dbReference type="GeneID" id="8861832"/>
<dbReference type="VEuPathDB" id="AmoebaDB:NAEGRDRAFT_76638"/>
<protein>
    <submittedName>
        <fullName evidence="1">Predicted protein</fullName>
    </submittedName>
</protein>
<dbReference type="OrthoDB" id="9984518at2759"/>
<dbReference type="RefSeq" id="XP_002668450.1">
    <property type="nucleotide sequence ID" value="XM_002668404.1"/>
</dbReference>
<accession>D2W5E6</accession>
<proteinExistence type="predicted"/>
<organism evidence="2">
    <name type="scientific">Naegleria gruberi</name>
    <name type="common">Amoeba</name>
    <dbReference type="NCBI Taxonomy" id="5762"/>
    <lineage>
        <taxon>Eukaryota</taxon>
        <taxon>Discoba</taxon>
        <taxon>Heterolobosea</taxon>
        <taxon>Tetramitia</taxon>
        <taxon>Eutetramitia</taxon>
        <taxon>Vahlkampfiidae</taxon>
        <taxon>Naegleria</taxon>
    </lineage>
</organism>
<name>D2W5E6_NAEGR</name>
<sequence>MRREPDHRYMDVSLHQLKYLSKNLEKSKVLMIPCPTLLQVSDLVFTMHYPGIEGYQFSNHKRGECANYFNWAPNDNVVSNLFHGFGKLCISTGKVLAPYAEMKDENGNNIWAPNTSHQYTSLNSDFLITNESVMMGSSGGCVQSHACEVDEINGVTLVEFHAIHFGGEFVKCKNCLKHIKQQMNVNDEYPSLFQGLPREWNFCTDCQNGIEPSKMVYNYSVSVHHPLFKQVYKKLILPDLLNVLNIDLSDNRLERLRQYLDS</sequence>
<dbReference type="KEGG" id="ngr:NAEGRDRAFT_76638"/>
<evidence type="ECO:0000313" key="2">
    <source>
        <dbReference type="Proteomes" id="UP000006671"/>
    </source>
</evidence>
<dbReference type="Proteomes" id="UP000006671">
    <property type="component" value="Unassembled WGS sequence"/>
</dbReference>
<reference evidence="1 2" key="1">
    <citation type="journal article" date="2010" name="Cell">
        <title>The genome of Naegleria gruberi illuminates early eukaryotic versatility.</title>
        <authorList>
            <person name="Fritz-Laylin L.K."/>
            <person name="Prochnik S.E."/>
            <person name="Ginger M.L."/>
            <person name="Dacks J.B."/>
            <person name="Carpenter M.L."/>
            <person name="Field M.C."/>
            <person name="Kuo A."/>
            <person name="Paredez A."/>
            <person name="Chapman J."/>
            <person name="Pham J."/>
            <person name="Shu S."/>
            <person name="Neupane R."/>
            <person name="Cipriano M."/>
            <person name="Mancuso J."/>
            <person name="Tu H."/>
            <person name="Salamov A."/>
            <person name="Lindquist E."/>
            <person name="Shapiro H."/>
            <person name="Lucas S."/>
            <person name="Grigoriev I.V."/>
            <person name="Cande W.Z."/>
            <person name="Fulton C."/>
            <person name="Rokhsar D.S."/>
            <person name="Dawson S.C."/>
        </authorList>
    </citation>
    <scope>NUCLEOTIDE SEQUENCE [LARGE SCALE GENOMIC DNA]</scope>
    <source>
        <strain evidence="1 2">NEG-M</strain>
    </source>
</reference>
<dbReference type="AlphaFoldDB" id="D2W5E6"/>
<dbReference type="EMBL" id="GG739060">
    <property type="protein sequence ID" value="EFC35706.1"/>
    <property type="molecule type" value="Genomic_DNA"/>
</dbReference>
<evidence type="ECO:0000313" key="1">
    <source>
        <dbReference type="EMBL" id="EFC35706.1"/>
    </source>
</evidence>
<keyword evidence="2" id="KW-1185">Reference proteome</keyword>
<gene>
    <name evidence="1" type="ORF">NAEGRDRAFT_76638</name>
</gene>